<organism evidence="1">
    <name type="scientific">hydrothermal vent metagenome</name>
    <dbReference type="NCBI Taxonomy" id="652676"/>
    <lineage>
        <taxon>unclassified sequences</taxon>
        <taxon>metagenomes</taxon>
        <taxon>ecological metagenomes</taxon>
    </lineage>
</organism>
<proteinExistence type="predicted"/>
<reference evidence="1" key="1">
    <citation type="submission" date="2015-10" db="EMBL/GenBank/DDBJ databases">
        <authorList>
            <person name="Gilbert D.G."/>
        </authorList>
    </citation>
    <scope>NUCLEOTIDE SEQUENCE</scope>
</reference>
<protein>
    <submittedName>
        <fullName evidence="1">Uncharacterized protein</fullName>
    </submittedName>
</protein>
<accession>A0A160TV48</accession>
<name>A0A160TV48_9ZZZZ</name>
<evidence type="ECO:0000313" key="1">
    <source>
        <dbReference type="EMBL" id="CUS52681.1"/>
    </source>
</evidence>
<dbReference type="EMBL" id="CZRL01000086">
    <property type="protein sequence ID" value="CUS52681.1"/>
    <property type="molecule type" value="Genomic_DNA"/>
</dbReference>
<gene>
    <name evidence="1" type="ORF">MGWOODY_XGa585</name>
</gene>
<sequence>MAEFNVVRQLTRLALDTPFETLDALLHPATVTIQATE</sequence>
<dbReference type="AlphaFoldDB" id="A0A160TV48"/>